<feature type="transmembrane region" description="Helical" evidence="5">
    <location>
        <begin position="167"/>
        <end position="190"/>
    </location>
</feature>
<dbReference type="GO" id="GO:0022857">
    <property type="term" value="F:transmembrane transporter activity"/>
    <property type="evidence" value="ECO:0007669"/>
    <property type="project" value="InterPro"/>
</dbReference>
<dbReference type="PROSITE" id="PS50850">
    <property type="entry name" value="MFS"/>
    <property type="match status" value="1"/>
</dbReference>
<dbReference type="InterPro" id="IPR020846">
    <property type="entry name" value="MFS_dom"/>
</dbReference>
<name>A0A4C1TIC2_EUMVA</name>
<evidence type="ECO:0000256" key="1">
    <source>
        <dbReference type="ARBA" id="ARBA00004141"/>
    </source>
</evidence>
<organism evidence="7 8">
    <name type="scientific">Eumeta variegata</name>
    <name type="common">Bagworm moth</name>
    <name type="synonym">Eumeta japonica</name>
    <dbReference type="NCBI Taxonomy" id="151549"/>
    <lineage>
        <taxon>Eukaryota</taxon>
        <taxon>Metazoa</taxon>
        <taxon>Ecdysozoa</taxon>
        <taxon>Arthropoda</taxon>
        <taxon>Hexapoda</taxon>
        <taxon>Insecta</taxon>
        <taxon>Pterygota</taxon>
        <taxon>Neoptera</taxon>
        <taxon>Endopterygota</taxon>
        <taxon>Lepidoptera</taxon>
        <taxon>Glossata</taxon>
        <taxon>Ditrysia</taxon>
        <taxon>Tineoidea</taxon>
        <taxon>Psychidae</taxon>
        <taxon>Oiketicinae</taxon>
        <taxon>Eumeta</taxon>
    </lineage>
</organism>
<feature type="transmembrane region" description="Helical" evidence="5">
    <location>
        <begin position="197"/>
        <end position="216"/>
    </location>
</feature>
<dbReference type="InterPro" id="IPR005829">
    <property type="entry name" value="Sugar_transporter_CS"/>
</dbReference>
<comment type="subcellular location">
    <subcellularLocation>
        <location evidence="1">Membrane</location>
        <topology evidence="1">Multi-pass membrane protein</topology>
    </subcellularLocation>
</comment>
<feature type="transmembrane region" description="Helical" evidence="5">
    <location>
        <begin position="228"/>
        <end position="249"/>
    </location>
</feature>
<feature type="transmembrane region" description="Helical" evidence="5">
    <location>
        <begin position="398"/>
        <end position="419"/>
    </location>
</feature>
<gene>
    <name evidence="7" type="primary">Orct</name>
    <name evidence="7" type="ORF">EVAR_79377_1</name>
</gene>
<dbReference type="SUPFAM" id="SSF103473">
    <property type="entry name" value="MFS general substrate transporter"/>
    <property type="match status" value="1"/>
</dbReference>
<protein>
    <submittedName>
        <fullName evidence="7">Organic cation transporter protein</fullName>
    </submittedName>
</protein>
<dbReference type="Proteomes" id="UP000299102">
    <property type="component" value="Unassembled WGS sequence"/>
</dbReference>
<keyword evidence="2 5" id="KW-0812">Transmembrane</keyword>
<evidence type="ECO:0000256" key="4">
    <source>
        <dbReference type="ARBA" id="ARBA00023136"/>
    </source>
</evidence>
<dbReference type="PANTHER" id="PTHR24064">
    <property type="entry name" value="SOLUTE CARRIER FAMILY 22 MEMBER"/>
    <property type="match status" value="1"/>
</dbReference>
<evidence type="ECO:0000313" key="8">
    <source>
        <dbReference type="Proteomes" id="UP000299102"/>
    </source>
</evidence>
<dbReference type="Pfam" id="PF00083">
    <property type="entry name" value="Sugar_tr"/>
    <property type="match status" value="1"/>
</dbReference>
<feature type="transmembrane region" description="Helical" evidence="5">
    <location>
        <begin position="512"/>
        <end position="532"/>
    </location>
</feature>
<evidence type="ECO:0000313" key="7">
    <source>
        <dbReference type="EMBL" id="GBP13051.1"/>
    </source>
</evidence>
<keyword evidence="4 5" id="KW-0472">Membrane</keyword>
<dbReference type="AlphaFoldDB" id="A0A4C1TIC2"/>
<evidence type="ECO:0000259" key="6">
    <source>
        <dbReference type="PROSITE" id="PS50850"/>
    </source>
</evidence>
<feature type="transmembrane region" description="Helical" evidence="5">
    <location>
        <begin position="368"/>
        <end position="386"/>
    </location>
</feature>
<feature type="transmembrane region" description="Helical" evidence="5">
    <location>
        <begin position="52"/>
        <end position="74"/>
    </location>
</feature>
<evidence type="ECO:0000256" key="5">
    <source>
        <dbReference type="SAM" id="Phobius"/>
    </source>
</evidence>
<comment type="caution">
    <text evidence="7">The sequence shown here is derived from an EMBL/GenBank/DDBJ whole genome shotgun (WGS) entry which is preliminary data.</text>
</comment>
<evidence type="ECO:0000256" key="3">
    <source>
        <dbReference type="ARBA" id="ARBA00022989"/>
    </source>
</evidence>
<keyword evidence="3 5" id="KW-1133">Transmembrane helix</keyword>
<evidence type="ECO:0000256" key="2">
    <source>
        <dbReference type="ARBA" id="ARBA00022692"/>
    </source>
</evidence>
<proteinExistence type="predicted"/>
<feature type="transmembrane region" description="Helical" evidence="5">
    <location>
        <begin position="485"/>
        <end position="505"/>
    </location>
</feature>
<dbReference type="PROSITE" id="PS00216">
    <property type="entry name" value="SUGAR_TRANSPORT_1"/>
    <property type="match status" value="1"/>
</dbReference>
<dbReference type="OrthoDB" id="6884957at2759"/>
<sequence>MLCGSDGLSTINTTVTGSIDIDAIFQTEEKGDGDPLEQVVLHVGAFGTYQRLLFMSILPFGLFFAFVYFVQMFITATPQRHWCLVPELAHLDLELRRNLSIPGAAAGDTWDQCVMYDADWTEVLETLVPPSSDTPTTPCRHGWEFEFEDIPYPTVTSERGWVCDRAWLVPMSQTLAFTGSLVGGVSFGWLADKFGRLPIFIASNLVGCAGGLGSVFTTGFWDFAVCRFLVGVSCDTCFMMIYIIALEYVGFRYRTLVANMSLALFFGTGCVILPWLALWMADWRRLLLLTSTPMLIVCAAPWLIPESARWLVSQGRTKEALKILREIENVNKTKIPPDVLDNFLASSNQMKSDESVLILFKNVPLRKVLLLMICAMMTCALLFDGLVRLSETLGGDFFVTFTLTSATEIPSTAILILVLDRWGRRWLMFGPMSLVGVLCICAAFMPRGLPTVAMAVVARFFTNMSYNTAIQWSTELLPTGVRTSGFSIIHLTGYVAASISSFVVYADQKFEALPLLLLGGVAIIGGCAGLFLPETCDKPMPQTIADGERLANSRTLKLGCGKAKDIAETT</sequence>
<dbReference type="InterPro" id="IPR036259">
    <property type="entry name" value="MFS_trans_sf"/>
</dbReference>
<dbReference type="InterPro" id="IPR005828">
    <property type="entry name" value="MFS_sugar_transport-like"/>
</dbReference>
<feature type="transmembrane region" description="Helical" evidence="5">
    <location>
        <begin position="426"/>
        <end position="445"/>
    </location>
</feature>
<keyword evidence="8" id="KW-1185">Reference proteome</keyword>
<dbReference type="GO" id="GO:0016020">
    <property type="term" value="C:membrane"/>
    <property type="evidence" value="ECO:0007669"/>
    <property type="project" value="UniProtKB-SubCell"/>
</dbReference>
<accession>A0A4C1TIC2</accession>
<dbReference type="STRING" id="151549.A0A4C1TIC2"/>
<feature type="domain" description="Major facilitator superfamily (MFS) profile" evidence="6">
    <location>
        <begin position="57"/>
        <end position="537"/>
    </location>
</feature>
<dbReference type="Gene3D" id="1.20.1250.20">
    <property type="entry name" value="MFS general substrate transporter like domains"/>
    <property type="match status" value="1"/>
</dbReference>
<feature type="transmembrane region" description="Helical" evidence="5">
    <location>
        <begin position="256"/>
        <end position="280"/>
    </location>
</feature>
<dbReference type="EMBL" id="BGZK01000054">
    <property type="protein sequence ID" value="GBP13051.1"/>
    <property type="molecule type" value="Genomic_DNA"/>
</dbReference>
<reference evidence="7 8" key="1">
    <citation type="journal article" date="2019" name="Commun. Biol.">
        <title>The bagworm genome reveals a unique fibroin gene that provides high tensile strength.</title>
        <authorList>
            <person name="Kono N."/>
            <person name="Nakamura H."/>
            <person name="Ohtoshi R."/>
            <person name="Tomita M."/>
            <person name="Numata K."/>
            <person name="Arakawa K."/>
        </authorList>
    </citation>
    <scope>NUCLEOTIDE SEQUENCE [LARGE SCALE GENOMIC DNA]</scope>
</reference>